<feature type="domain" description="Protein kinase" evidence="12">
    <location>
        <begin position="291"/>
        <end position="559"/>
    </location>
</feature>
<protein>
    <recommendedName>
        <fullName evidence="2">non-specific serine/threonine protein kinase</fullName>
        <ecNumber evidence="2">2.7.11.1</ecNumber>
    </recommendedName>
</protein>
<reference evidence="15" key="1">
    <citation type="submission" date="2018-10" db="EMBL/GenBank/DDBJ databases">
        <title>Transcriptome assembly of Aceria tosichella (Wheat curl mite) Type 2.</title>
        <authorList>
            <person name="Scully E.D."/>
            <person name="Geib S.M."/>
            <person name="Palmer N.A."/>
            <person name="Gupta A.K."/>
            <person name="Sarath G."/>
            <person name="Tatineni S."/>
        </authorList>
    </citation>
    <scope>NUCLEOTIDE SEQUENCE</scope>
    <source>
        <strain evidence="15">LincolnNE</strain>
    </source>
</reference>
<proteinExistence type="inferred from homology"/>
<dbReference type="AlphaFoldDB" id="A0A6G1S7I7"/>
<keyword evidence="8" id="KW-0862">Zinc</keyword>
<evidence type="ECO:0000256" key="4">
    <source>
        <dbReference type="ARBA" id="ARBA00022679"/>
    </source>
</evidence>
<feature type="compositionally biased region" description="Polar residues" evidence="11">
    <location>
        <begin position="226"/>
        <end position="236"/>
    </location>
</feature>
<accession>A0A6G1S7I7</accession>
<dbReference type="CDD" id="cd01816">
    <property type="entry name" value="RBD_RAF"/>
    <property type="match status" value="1"/>
</dbReference>
<dbReference type="InterPro" id="IPR001245">
    <property type="entry name" value="Ser-Thr/Tyr_kinase_cat_dom"/>
</dbReference>
<dbReference type="EMBL" id="GGYP01001132">
    <property type="protein sequence ID" value="MDE45903.1"/>
    <property type="molecule type" value="Transcribed_RNA"/>
</dbReference>
<evidence type="ECO:0000256" key="1">
    <source>
        <dbReference type="ARBA" id="ARBA00010507"/>
    </source>
</evidence>
<feature type="domain" description="Phorbol-ester/DAG-type" evidence="13">
    <location>
        <begin position="115"/>
        <end position="160"/>
    </location>
</feature>
<dbReference type="InterPro" id="IPR008271">
    <property type="entry name" value="Ser/Thr_kinase_AS"/>
</dbReference>
<dbReference type="PANTHER" id="PTHR44329:SF262">
    <property type="entry name" value="RAF HOMOLOG SERINE_THREONINE-PROTEIN KINASE RAF"/>
    <property type="match status" value="1"/>
</dbReference>
<dbReference type="InterPro" id="IPR003116">
    <property type="entry name" value="RBD_dom"/>
</dbReference>
<evidence type="ECO:0000256" key="10">
    <source>
        <dbReference type="PROSITE-ProRule" id="PRU10141"/>
    </source>
</evidence>
<dbReference type="InterPro" id="IPR011009">
    <property type="entry name" value="Kinase-like_dom_sf"/>
</dbReference>
<evidence type="ECO:0000256" key="3">
    <source>
        <dbReference type="ARBA" id="ARBA00022527"/>
    </source>
</evidence>
<feature type="domain" description="RBD" evidence="14">
    <location>
        <begin position="30"/>
        <end position="105"/>
    </location>
</feature>
<dbReference type="Gene3D" id="3.30.60.20">
    <property type="match status" value="1"/>
</dbReference>
<evidence type="ECO:0000256" key="9">
    <source>
        <dbReference type="ARBA" id="ARBA00022840"/>
    </source>
</evidence>
<dbReference type="Pfam" id="PF07714">
    <property type="entry name" value="PK_Tyr_Ser-Thr"/>
    <property type="match status" value="1"/>
</dbReference>
<evidence type="ECO:0000259" key="14">
    <source>
        <dbReference type="PROSITE" id="PS50898"/>
    </source>
</evidence>
<evidence type="ECO:0000313" key="15">
    <source>
        <dbReference type="EMBL" id="MDE45903.1"/>
    </source>
</evidence>
<dbReference type="SUPFAM" id="SSF56112">
    <property type="entry name" value="Protein kinase-like (PK-like)"/>
    <property type="match status" value="1"/>
</dbReference>
<dbReference type="FunFam" id="3.30.200.20:FF:000024">
    <property type="entry name" value="B-Raf proto-oncogene serine/threonine-protein kinase"/>
    <property type="match status" value="1"/>
</dbReference>
<organism evidence="15">
    <name type="scientific">Aceria tosichella</name>
    <name type="common">wheat curl mite</name>
    <dbReference type="NCBI Taxonomy" id="561515"/>
    <lineage>
        <taxon>Eukaryota</taxon>
        <taxon>Metazoa</taxon>
        <taxon>Ecdysozoa</taxon>
        <taxon>Arthropoda</taxon>
        <taxon>Chelicerata</taxon>
        <taxon>Arachnida</taxon>
        <taxon>Acari</taxon>
        <taxon>Acariformes</taxon>
        <taxon>Trombidiformes</taxon>
        <taxon>Prostigmata</taxon>
        <taxon>Eupodina</taxon>
        <taxon>Eriophyoidea</taxon>
        <taxon>Eriophyidae</taxon>
        <taxon>Eriophyinae</taxon>
        <taxon>Aceriini</taxon>
        <taxon>Aceria</taxon>
    </lineage>
</organism>
<evidence type="ECO:0000259" key="12">
    <source>
        <dbReference type="PROSITE" id="PS50011"/>
    </source>
</evidence>
<feature type="compositionally biased region" description="Basic residues" evidence="11">
    <location>
        <begin position="212"/>
        <end position="224"/>
    </location>
</feature>
<dbReference type="SMART" id="SM00220">
    <property type="entry name" value="S_TKc"/>
    <property type="match status" value="1"/>
</dbReference>
<gene>
    <name evidence="15" type="primary">RAF1</name>
    <name evidence="15" type="ORF">g.13906</name>
</gene>
<evidence type="ECO:0000256" key="11">
    <source>
        <dbReference type="SAM" id="MobiDB-lite"/>
    </source>
</evidence>
<feature type="binding site" evidence="10">
    <location>
        <position position="317"/>
    </location>
    <ligand>
        <name>ATP</name>
        <dbReference type="ChEBI" id="CHEBI:30616"/>
    </ligand>
</feature>
<dbReference type="InterPro" id="IPR029071">
    <property type="entry name" value="Ubiquitin-like_domsf"/>
</dbReference>
<dbReference type="InterPro" id="IPR046349">
    <property type="entry name" value="C1-like_sf"/>
</dbReference>
<keyword evidence="6 10" id="KW-0547">Nucleotide-binding</keyword>
<keyword evidence="7 15" id="KW-0418">Kinase</keyword>
<dbReference type="PROSITE" id="PS00479">
    <property type="entry name" value="ZF_DAG_PE_1"/>
    <property type="match status" value="1"/>
</dbReference>
<dbReference type="Gene3D" id="3.10.20.90">
    <property type="entry name" value="Phosphatidylinositol 3-kinase Catalytic Subunit, Chain A, domain 1"/>
    <property type="match status" value="1"/>
</dbReference>
<dbReference type="InterPro" id="IPR002219">
    <property type="entry name" value="PKC_DAG/PE"/>
</dbReference>
<feature type="region of interest" description="Disordered" evidence="11">
    <location>
        <begin position="1"/>
        <end position="22"/>
    </location>
</feature>
<dbReference type="InterPro" id="IPR051681">
    <property type="entry name" value="Ser/Thr_Kinases-Pseudokinases"/>
</dbReference>
<dbReference type="Pfam" id="PF00130">
    <property type="entry name" value="C1_1"/>
    <property type="match status" value="1"/>
</dbReference>
<name>A0A6G1S7I7_9ACAR</name>
<dbReference type="Gene3D" id="3.30.200.20">
    <property type="entry name" value="Phosphorylase Kinase, domain 1"/>
    <property type="match status" value="1"/>
</dbReference>
<keyword evidence="4" id="KW-0808">Transferase</keyword>
<feature type="region of interest" description="Disordered" evidence="11">
    <location>
        <begin position="181"/>
        <end position="236"/>
    </location>
</feature>
<dbReference type="GO" id="GO:0046872">
    <property type="term" value="F:metal ion binding"/>
    <property type="evidence" value="ECO:0007669"/>
    <property type="project" value="UniProtKB-KW"/>
</dbReference>
<feature type="compositionally biased region" description="Polar residues" evidence="11">
    <location>
        <begin position="181"/>
        <end position="197"/>
    </location>
</feature>
<dbReference type="PROSITE" id="PS50081">
    <property type="entry name" value="ZF_DAG_PE_2"/>
    <property type="match status" value="1"/>
</dbReference>
<dbReference type="InterPro" id="IPR017441">
    <property type="entry name" value="Protein_kinase_ATP_BS"/>
</dbReference>
<keyword evidence="9 10" id="KW-0067">ATP-binding</keyword>
<dbReference type="PROSITE" id="PS50898">
    <property type="entry name" value="RBD"/>
    <property type="match status" value="1"/>
</dbReference>
<evidence type="ECO:0000256" key="7">
    <source>
        <dbReference type="ARBA" id="ARBA00022777"/>
    </source>
</evidence>
<keyword evidence="5" id="KW-0479">Metal-binding</keyword>
<dbReference type="PROSITE" id="PS50011">
    <property type="entry name" value="PROTEIN_KINASE_DOM"/>
    <property type="match status" value="1"/>
</dbReference>
<evidence type="ECO:0000256" key="2">
    <source>
        <dbReference type="ARBA" id="ARBA00012513"/>
    </source>
</evidence>
<dbReference type="GO" id="GO:0005524">
    <property type="term" value="F:ATP binding"/>
    <property type="evidence" value="ECO:0007669"/>
    <property type="project" value="UniProtKB-UniRule"/>
</dbReference>
<dbReference type="SUPFAM" id="SSF54236">
    <property type="entry name" value="Ubiquitin-like"/>
    <property type="match status" value="1"/>
</dbReference>
<dbReference type="PANTHER" id="PTHR44329">
    <property type="entry name" value="SERINE/THREONINE-PROTEIN KINASE TNNI3K-RELATED"/>
    <property type="match status" value="1"/>
</dbReference>
<dbReference type="PROSITE" id="PS00107">
    <property type="entry name" value="PROTEIN_KINASE_ATP"/>
    <property type="match status" value="1"/>
</dbReference>
<dbReference type="GO" id="GO:0004709">
    <property type="term" value="F:MAP kinase kinase kinase activity"/>
    <property type="evidence" value="ECO:0007669"/>
    <property type="project" value="TreeGrafter"/>
</dbReference>
<dbReference type="Pfam" id="PF02196">
    <property type="entry name" value="RBD"/>
    <property type="match status" value="1"/>
</dbReference>
<dbReference type="EC" id="2.7.11.1" evidence="2"/>
<dbReference type="SUPFAM" id="SSF57889">
    <property type="entry name" value="Cysteine-rich domain"/>
    <property type="match status" value="1"/>
</dbReference>
<dbReference type="Gene3D" id="1.10.510.10">
    <property type="entry name" value="Transferase(Phosphotransferase) domain 1"/>
    <property type="match status" value="1"/>
</dbReference>
<dbReference type="InterPro" id="IPR000719">
    <property type="entry name" value="Prot_kinase_dom"/>
</dbReference>
<sequence length="600" mass="68136">MMPHTLSVLGNDHTTTTSNTTTMGTGQYGNIVIAWLPNQQHTKVSIKPGMTIRDALTKSLTLRKLEPDMCTVYIKRSPDGQTKQRIDWDVEVSMLKGDEIIVENKDKVPMHTQLSHTFARSYFTLSKCHFCQEFLMTSIRCLICGIEFHRNCANSVPKLCEPAIEHSNYYRHLLARSSGFSPTNALSTSESPTNTTWPIRPRARSADENSKHKTKSSHNNHHNNHVGNEQSTAPSQNHNIYVTNHSANSGEYVSGTINNPTTNTITTSAPANQVPRNHFLEEKWEIDGKEIIREQRIGQGSFATVYKGNWHGPVALKELNVKKPTPKQLQDFKNEVAVLKKTRHTNILLFIGYVLQPELIIVTQWCKGRSLYKHLHVEDIRTFTNCEIKDIALGIAQGMEYLHAKHIIHRDLKSNNIFIHDEDNLTVKIGDFGLATFKTRGEGGQQIYHPTGSILWMAPEVIKTKPGVNPFTFESDVYSYGIVLYELLSRKLPYFDFKHKDALLYLIGSGSPKLRLNLDVITPDKPEGLKVLMSKCIERDREKRPQFTSIIKDLKSIRLSRIPKSTSEPLRLNNLDFSANQSNDLMDTMMKLSIHNNNQI</sequence>
<keyword evidence="3" id="KW-0723">Serine/threonine-protein kinase</keyword>
<dbReference type="SMART" id="SM00455">
    <property type="entry name" value="RBD"/>
    <property type="match status" value="1"/>
</dbReference>
<comment type="similarity">
    <text evidence="1">Belongs to the protein kinase superfamily. TKL Ser/Thr protein kinase family. RAF subfamily.</text>
</comment>
<evidence type="ECO:0000256" key="5">
    <source>
        <dbReference type="ARBA" id="ARBA00022723"/>
    </source>
</evidence>
<dbReference type="SMART" id="SM00109">
    <property type="entry name" value="C1"/>
    <property type="match status" value="1"/>
</dbReference>
<evidence type="ECO:0000256" key="8">
    <source>
        <dbReference type="ARBA" id="ARBA00022833"/>
    </source>
</evidence>
<evidence type="ECO:0000259" key="13">
    <source>
        <dbReference type="PROSITE" id="PS50081"/>
    </source>
</evidence>
<evidence type="ECO:0000256" key="6">
    <source>
        <dbReference type="ARBA" id="ARBA00022741"/>
    </source>
</evidence>
<dbReference type="PROSITE" id="PS00108">
    <property type="entry name" value="PROTEIN_KINASE_ST"/>
    <property type="match status" value="1"/>
</dbReference>